<keyword evidence="1" id="KW-0472">Membrane</keyword>
<keyword evidence="1" id="KW-1133">Transmembrane helix</keyword>
<name>A0A3N2BE26_9MICO</name>
<dbReference type="OrthoDB" id="5197533at2"/>
<feature type="transmembrane region" description="Helical" evidence="1">
    <location>
        <begin position="233"/>
        <end position="253"/>
    </location>
</feature>
<dbReference type="AlphaFoldDB" id="A0A3N2BE26"/>
<protein>
    <submittedName>
        <fullName evidence="2">Uncharacterized protein</fullName>
    </submittedName>
</protein>
<feature type="transmembrane region" description="Helical" evidence="1">
    <location>
        <begin position="6"/>
        <end position="27"/>
    </location>
</feature>
<keyword evidence="1" id="KW-0812">Transmembrane</keyword>
<gene>
    <name evidence="2" type="ORF">EDD31_1892</name>
</gene>
<accession>A0A3N2BE26</accession>
<comment type="caution">
    <text evidence="2">The sequence shown here is derived from an EMBL/GenBank/DDBJ whole genome shotgun (WGS) entry which is preliminary data.</text>
</comment>
<dbReference type="Proteomes" id="UP000280668">
    <property type="component" value="Unassembled WGS sequence"/>
</dbReference>
<proteinExistence type="predicted"/>
<reference evidence="2 3" key="1">
    <citation type="submission" date="2018-11" db="EMBL/GenBank/DDBJ databases">
        <title>Sequencing the genomes of 1000 actinobacteria strains.</title>
        <authorList>
            <person name="Klenk H.-P."/>
        </authorList>
    </citation>
    <scope>NUCLEOTIDE SEQUENCE [LARGE SCALE GENOMIC DNA]</scope>
    <source>
        <strain evidence="2 3">DSM 11294</strain>
    </source>
</reference>
<feature type="transmembrane region" description="Helical" evidence="1">
    <location>
        <begin position="185"/>
        <end position="204"/>
    </location>
</feature>
<organism evidence="2 3">
    <name type="scientific">Bogoriella caseilytica</name>
    <dbReference type="NCBI Taxonomy" id="56055"/>
    <lineage>
        <taxon>Bacteria</taxon>
        <taxon>Bacillati</taxon>
        <taxon>Actinomycetota</taxon>
        <taxon>Actinomycetes</taxon>
        <taxon>Micrococcales</taxon>
        <taxon>Bogoriellaceae</taxon>
        <taxon>Bogoriella</taxon>
    </lineage>
</organism>
<feature type="transmembrane region" description="Helical" evidence="1">
    <location>
        <begin position="133"/>
        <end position="151"/>
    </location>
</feature>
<keyword evidence="3" id="KW-1185">Reference proteome</keyword>
<feature type="transmembrane region" description="Helical" evidence="1">
    <location>
        <begin position="76"/>
        <end position="100"/>
    </location>
</feature>
<dbReference type="EMBL" id="RKHK01000001">
    <property type="protein sequence ID" value="ROR73506.1"/>
    <property type="molecule type" value="Genomic_DNA"/>
</dbReference>
<feature type="transmembrane region" description="Helical" evidence="1">
    <location>
        <begin position="48"/>
        <end position="70"/>
    </location>
</feature>
<evidence type="ECO:0000256" key="1">
    <source>
        <dbReference type="SAM" id="Phobius"/>
    </source>
</evidence>
<evidence type="ECO:0000313" key="2">
    <source>
        <dbReference type="EMBL" id="ROR73506.1"/>
    </source>
</evidence>
<evidence type="ECO:0000313" key="3">
    <source>
        <dbReference type="Proteomes" id="UP000280668"/>
    </source>
</evidence>
<sequence>MALVVLAVLATALLTLAFIVTAVVALVHSSRTRPANVPSEVRAAALRHGIITPLAATALAVPAMIAVSAYSPGSLAGWGAVPGLGLTLAPAIGGLIWVGVHAVGERTWPRPSGAVRTASLRPRNRGRLLKTKPIALAALLIVHAVTLPVYAATASGDGRQVQRVTSTADGTFLTNITGPYPGPPYVVALSIAIVLLLVSGALVIGRTVGHRPAVPGLNDQDDELLRTMSVQRVTGGVQLALGATALGVNGFAANALHGAGYAVASGAALAAAFTGVVAMVLAAVSIASAAQGLRRSATPGARTTQPITVAR</sequence>
<feature type="transmembrane region" description="Helical" evidence="1">
    <location>
        <begin position="259"/>
        <end position="286"/>
    </location>
</feature>
<dbReference type="RefSeq" id="WP_123303917.1">
    <property type="nucleotide sequence ID" value="NZ_RKHK01000001.1"/>
</dbReference>